<dbReference type="EMBL" id="JBBNAF010000001">
    <property type="protein sequence ID" value="KAK9170042.1"/>
    <property type="molecule type" value="Genomic_DNA"/>
</dbReference>
<reference evidence="1 2" key="1">
    <citation type="submission" date="2024-01" db="EMBL/GenBank/DDBJ databases">
        <title>Genome assemblies of Stephania.</title>
        <authorList>
            <person name="Yang L."/>
        </authorList>
    </citation>
    <scope>NUCLEOTIDE SEQUENCE [LARGE SCALE GENOMIC DNA]</scope>
    <source>
        <strain evidence="1">YNDBR</strain>
        <tissue evidence="1">Leaf</tissue>
    </source>
</reference>
<organism evidence="1 2">
    <name type="scientific">Stephania yunnanensis</name>
    <dbReference type="NCBI Taxonomy" id="152371"/>
    <lineage>
        <taxon>Eukaryota</taxon>
        <taxon>Viridiplantae</taxon>
        <taxon>Streptophyta</taxon>
        <taxon>Embryophyta</taxon>
        <taxon>Tracheophyta</taxon>
        <taxon>Spermatophyta</taxon>
        <taxon>Magnoliopsida</taxon>
        <taxon>Ranunculales</taxon>
        <taxon>Menispermaceae</taxon>
        <taxon>Menispermoideae</taxon>
        <taxon>Cissampelideae</taxon>
        <taxon>Stephania</taxon>
    </lineage>
</organism>
<keyword evidence="2" id="KW-1185">Reference proteome</keyword>
<proteinExistence type="predicted"/>
<gene>
    <name evidence="1" type="ORF">Syun_002182</name>
</gene>
<sequence length="112" mass="12873">MEGKFDTLREEMKELMMQILASTEEEVPLPFKRSDCCIMEDKFDTLHEEMKELMMWILASTEEEALLAVILDDKHLVACYEKSCDAVKEMKKNPLPTKELIIISDITASSAI</sequence>
<dbReference type="AlphaFoldDB" id="A0AAP0LH34"/>
<evidence type="ECO:0000313" key="1">
    <source>
        <dbReference type="EMBL" id="KAK9170042.1"/>
    </source>
</evidence>
<accession>A0AAP0LH34</accession>
<comment type="caution">
    <text evidence="1">The sequence shown here is derived from an EMBL/GenBank/DDBJ whole genome shotgun (WGS) entry which is preliminary data.</text>
</comment>
<protein>
    <submittedName>
        <fullName evidence="1">Uncharacterized protein</fullName>
    </submittedName>
</protein>
<evidence type="ECO:0000313" key="2">
    <source>
        <dbReference type="Proteomes" id="UP001420932"/>
    </source>
</evidence>
<name>A0AAP0LH34_9MAGN</name>
<dbReference type="Proteomes" id="UP001420932">
    <property type="component" value="Unassembled WGS sequence"/>
</dbReference>